<evidence type="ECO:0008006" key="4">
    <source>
        <dbReference type="Google" id="ProtNLM"/>
    </source>
</evidence>
<dbReference type="Proteomes" id="UP000231292">
    <property type="component" value="Unassembled WGS sequence"/>
</dbReference>
<sequence length="168" mass="20651">MKQKRSGIRNGMNSSRELLLMKSNYLLRYHDFYFQRIAKLKEQVKELRIKLGNEEFRQHEIVKLAYRIREADQEIIPRDPNRPEYRLTGNLKKYRRYKQGLQRYRLFFCFSNQPKIILYLYLNDEKHLRKAGDKKDPYEEFKRLVAKGYFSHNPDDPKIQKWIKSYQP</sequence>
<keyword evidence="1" id="KW-0175">Coiled coil</keyword>
<reference evidence="2 3" key="1">
    <citation type="submission" date="2017-09" db="EMBL/GenBank/DDBJ databases">
        <title>Depth-based differentiation of microbial function through sediment-hosted aquifers and enrichment of novel symbionts in the deep terrestrial subsurface.</title>
        <authorList>
            <person name="Probst A.J."/>
            <person name="Ladd B."/>
            <person name="Jarett J.K."/>
            <person name="Geller-Mcgrath D.E."/>
            <person name="Sieber C.M."/>
            <person name="Emerson J.B."/>
            <person name="Anantharaman K."/>
            <person name="Thomas B.C."/>
            <person name="Malmstrom R."/>
            <person name="Stieglmeier M."/>
            <person name="Klingl A."/>
            <person name="Woyke T."/>
            <person name="Ryan C.M."/>
            <person name="Banfield J.F."/>
        </authorList>
    </citation>
    <scope>NUCLEOTIDE SEQUENCE [LARGE SCALE GENOMIC DNA]</scope>
    <source>
        <strain evidence="2">CG23_combo_of_CG06-09_8_20_14_all_41_10</strain>
    </source>
</reference>
<evidence type="ECO:0000256" key="1">
    <source>
        <dbReference type="SAM" id="Coils"/>
    </source>
</evidence>
<dbReference type="GO" id="GO:0004540">
    <property type="term" value="F:RNA nuclease activity"/>
    <property type="evidence" value="ECO:0007669"/>
    <property type="project" value="InterPro"/>
</dbReference>
<dbReference type="EMBL" id="PCRK01000100">
    <property type="protein sequence ID" value="PIP19204.1"/>
    <property type="molecule type" value="Genomic_DNA"/>
</dbReference>
<name>A0A2G9YJ22_9BACT</name>
<feature type="coiled-coil region" evidence="1">
    <location>
        <begin position="30"/>
        <end position="57"/>
    </location>
</feature>
<gene>
    <name evidence="2" type="ORF">COX41_04110</name>
</gene>
<evidence type="ECO:0000313" key="3">
    <source>
        <dbReference type="Proteomes" id="UP000231292"/>
    </source>
</evidence>
<dbReference type="Pfam" id="PF11663">
    <property type="entry name" value="Toxin_YhaV"/>
    <property type="match status" value="1"/>
</dbReference>
<comment type="caution">
    <text evidence="2">The sequence shown here is derived from an EMBL/GenBank/DDBJ whole genome shotgun (WGS) entry which is preliminary data.</text>
</comment>
<dbReference type="AlphaFoldDB" id="A0A2G9YJ22"/>
<accession>A0A2G9YJ22</accession>
<dbReference type="InterPro" id="IPR021679">
    <property type="entry name" value="Toxin_endonuclease_YhaV"/>
</dbReference>
<organism evidence="2 3">
    <name type="scientific">Candidatus Sherwoodlollariibacterium unditelluris</name>
    <dbReference type="NCBI Taxonomy" id="1974757"/>
    <lineage>
        <taxon>Bacteria</taxon>
        <taxon>Pseudomonadati</taxon>
        <taxon>Candidatus Omnitrophota</taxon>
        <taxon>Candidatus Sherwoodlollariibacterium</taxon>
    </lineage>
</organism>
<protein>
    <recommendedName>
        <fullName evidence="4">Toxin</fullName>
    </recommendedName>
</protein>
<evidence type="ECO:0000313" key="2">
    <source>
        <dbReference type="EMBL" id="PIP19204.1"/>
    </source>
</evidence>
<dbReference type="GO" id="GO:0110001">
    <property type="term" value="C:toxin-antitoxin complex"/>
    <property type="evidence" value="ECO:0007669"/>
    <property type="project" value="InterPro"/>
</dbReference>
<proteinExistence type="predicted"/>